<dbReference type="PROSITE" id="PS51898">
    <property type="entry name" value="TYR_RECOMBINASE"/>
    <property type="match status" value="1"/>
</dbReference>
<dbReference type="Gene3D" id="1.10.150.130">
    <property type="match status" value="1"/>
</dbReference>
<keyword evidence="2" id="KW-0233">DNA recombination</keyword>
<gene>
    <name evidence="4" type="ORF">Pan153_24320</name>
</gene>
<dbReference type="EMBL" id="CP036317">
    <property type="protein sequence ID" value="QDV17777.1"/>
    <property type="molecule type" value="Genomic_DNA"/>
</dbReference>
<proteinExistence type="predicted"/>
<evidence type="ECO:0000256" key="1">
    <source>
        <dbReference type="ARBA" id="ARBA00023125"/>
    </source>
</evidence>
<organism evidence="4 5">
    <name type="scientific">Gimesia panareensis</name>
    <dbReference type="NCBI Taxonomy" id="2527978"/>
    <lineage>
        <taxon>Bacteria</taxon>
        <taxon>Pseudomonadati</taxon>
        <taxon>Planctomycetota</taxon>
        <taxon>Planctomycetia</taxon>
        <taxon>Planctomycetales</taxon>
        <taxon>Planctomycetaceae</taxon>
        <taxon>Gimesia</taxon>
    </lineage>
</organism>
<evidence type="ECO:0000313" key="4">
    <source>
        <dbReference type="EMBL" id="QDV17777.1"/>
    </source>
</evidence>
<dbReference type="Gene3D" id="1.10.443.10">
    <property type="entry name" value="Intergrase catalytic core"/>
    <property type="match status" value="1"/>
</dbReference>
<dbReference type="GO" id="GO:0015074">
    <property type="term" value="P:DNA integration"/>
    <property type="evidence" value="ECO:0007669"/>
    <property type="project" value="InterPro"/>
</dbReference>
<dbReference type="InterPro" id="IPR010998">
    <property type="entry name" value="Integrase_recombinase_N"/>
</dbReference>
<keyword evidence="1" id="KW-0238">DNA-binding</keyword>
<evidence type="ECO:0000256" key="2">
    <source>
        <dbReference type="ARBA" id="ARBA00023172"/>
    </source>
</evidence>
<dbReference type="GO" id="GO:0006310">
    <property type="term" value="P:DNA recombination"/>
    <property type="evidence" value="ECO:0007669"/>
    <property type="project" value="UniProtKB-KW"/>
</dbReference>
<dbReference type="OrthoDB" id="215580at2"/>
<protein>
    <recommendedName>
        <fullName evidence="3">Tyr recombinase domain-containing protein</fullName>
    </recommendedName>
</protein>
<evidence type="ECO:0000313" key="5">
    <source>
        <dbReference type="Proteomes" id="UP000320839"/>
    </source>
</evidence>
<reference evidence="4 5" key="1">
    <citation type="submission" date="2019-02" db="EMBL/GenBank/DDBJ databases">
        <title>Deep-cultivation of Planctomycetes and their phenomic and genomic characterization uncovers novel biology.</title>
        <authorList>
            <person name="Wiegand S."/>
            <person name="Jogler M."/>
            <person name="Boedeker C."/>
            <person name="Pinto D."/>
            <person name="Vollmers J."/>
            <person name="Rivas-Marin E."/>
            <person name="Kohn T."/>
            <person name="Peeters S.H."/>
            <person name="Heuer A."/>
            <person name="Rast P."/>
            <person name="Oberbeckmann S."/>
            <person name="Bunk B."/>
            <person name="Jeske O."/>
            <person name="Meyerdierks A."/>
            <person name="Storesund J.E."/>
            <person name="Kallscheuer N."/>
            <person name="Luecker S."/>
            <person name="Lage O.M."/>
            <person name="Pohl T."/>
            <person name="Merkel B.J."/>
            <person name="Hornburger P."/>
            <person name="Mueller R.-W."/>
            <person name="Bruemmer F."/>
            <person name="Labrenz M."/>
            <person name="Spormann A.M."/>
            <person name="Op den Camp H."/>
            <person name="Overmann J."/>
            <person name="Amann R."/>
            <person name="Jetten M.S.M."/>
            <person name="Mascher T."/>
            <person name="Medema M.H."/>
            <person name="Devos D.P."/>
            <person name="Kaster A.-K."/>
            <person name="Ovreas L."/>
            <person name="Rohde M."/>
            <person name="Galperin M.Y."/>
            <person name="Jogler C."/>
        </authorList>
    </citation>
    <scope>NUCLEOTIDE SEQUENCE [LARGE SCALE GENOMIC DNA]</scope>
    <source>
        <strain evidence="4 5">Pan153</strain>
    </source>
</reference>
<dbReference type="RefSeq" id="WP_145455837.1">
    <property type="nucleotide sequence ID" value="NZ_CP036317.1"/>
</dbReference>
<accession>A0A518FN82</accession>
<evidence type="ECO:0000259" key="3">
    <source>
        <dbReference type="PROSITE" id="PS51898"/>
    </source>
</evidence>
<dbReference type="GO" id="GO:0003677">
    <property type="term" value="F:DNA binding"/>
    <property type="evidence" value="ECO:0007669"/>
    <property type="project" value="UniProtKB-KW"/>
</dbReference>
<feature type="domain" description="Tyr recombinase" evidence="3">
    <location>
        <begin position="278"/>
        <end position="475"/>
    </location>
</feature>
<dbReference type="AlphaFoldDB" id="A0A518FN82"/>
<dbReference type="Proteomes" id="UP000320839">
    <property type="component" value="Chromosome"/>
</dbReference>
<dbReference type="InterPro" id="IPR011010">
    <property type="entry name" value="DNA_brk_join_enz"/>
</dbReference>
<dbReference type="SUPFAM" id="SSF56349">
    <property type="entry name" value="DNA breaking-rejoining enzymes"/>
    <property type="match status" value="1"/>
</dbReference>
<name>A0A518FN82_9PLAN</name>
<dbReference type="InterPro" id="IPR002104">
    <property type="entry name" value="Integrase_catalytic"/>
</dbReference>
<dbReference type="InterPro" id="IPR013762">
    <property type="entry name" value="Integrase-like_cat_sf"/>
</dbReference>
<sequence length="484" mass="56587">MPRKLELTWFQPRKCWRKRVTIDGKKKDLYFKYGKSKSDLEGYKRALADWKQKEAAIEAAKAALGPSIPEVILEKAIKYRQRLAEYHRLEGDEEKAQLFQNEVKILQKKIGKRNLTQNEVAKEISKLSKPKDNERWAWFIDSQMVAKYQKWTVGETPNDKSAGYNAENFLLLKKSEVPENLSPGRWAALSYSVYFFVDWLGKDKPLDLVTGKTLNDFRIHLLNCTEKKKSEGGFGRKTAYERMKDIRQFIRWCWQIEAIENLPRNLDSSDLSISFEDAEIVTFSKDEVKTLIDGAKDQMQLHLLLCLNCAMLPKDISDLKQSQVDWKNGRLERARSKTSKKRRVNEKSNRKVPVVDYKLWRQTFDLLKKFRSDDSERVLLNANGLPLKRSEIGEDGKIDVTSNIGKNYERLRNRLEIPKEDQKPLKTFRSTGASKLEEHKEYGRYAQYYLGQSPRSIAEKHYVIPSKNQFDRAIKWLGQQYGLK</sequence>